<dbReference type="InterPro" id="IPR007627">
    <property type="entry name" value="RNA_pol_sigma70_r2"/>
</dbReference>
<dbReference type="InterPro" id="IPR014284">
    <property type="entry name" value="RNA_pol_sigma-70_dom"/>
</dbReference>
<feature type="region of interest" description="Disordered" evidence="5">
    <location>
        <begin position="1"/>
        <end position="26"/>
    </location>
</feature>
<dbReference type="SUPFAM" id="SSF88659">
    <property type="entry name" value="Sigma3 and sigma4 domains of RNA polymerase sigma factors"/>
    <property type="match status" value="2"/>
</dbReference>
<dbReference type="InterPro" id="IPR007624">
    <property type="entry name" value="RNA_pol_sigma70_r3"/>
</dbReference>
<evidence type="ECO:0000256" key="5">
    <source>
        <dbReference type="SAM" id="MobiDB-lite"/>
    </source>
</evidence>
<gene>
    <name evidence="9" type="ORF">GCM10009726_19790</name>
</gene>
<protein>
    <submittedName>
        <fullName evidence="9">SigB/SigF/SigG family RNA polymerase sigma factor</fullName>
    </submittedName>
</protein>
<comment type="caution">
    <text evidence="9">The sequence shown here is derived from an EMBL/GenBank/DDBJ whole genome shotgun (WGS) entry which is preliminary data.</text>
</comment>
<evidence type="ECO:0000256" key="2">
    <source>
        <dbReference type="ARBA" id="ARBA00023082"/>
    </source>
</evidence>
<dbReference type="InterPro" id="IPR036388">
    <property type="entry name" value="WH-like_DNA-bd_sf"/>
</dbReference>
<evidence type="ECO:0000259" key="6">
    <source>
        <dbReference type="Pfam" id="PF04539"/>
    </source>
</evidence>
<evidence type="ECO:0000313" key="10">
    <source>
        <dbReference type="Proteomes" id="UP001501161"/>
    </source>
</evidence>
<dbReference type="Pfam" id="PF04542">
    <property type="entry name" value="Sigma70_r2"/>
    <property type="match status" value="1"/>
</dbReference>
<dbReference type="PANTHER" id="PTHR30385">
    <property type="entry name" value="SIGMA FACTOR F FLAGELLAR"/>
    <property type="match status" value="1"/>
</dbReference>
<sequence>MVPVSNAPLHLAHPSSAREPVPSDRRTPEELIAQHIPLARSMAARYRNRGIDLDDLEQVALLGLTKAARRFDGDAGHDFLSYAVPTVRGELRRHFRDAGWTVRPPRRIQELQARIAAAQEELGGRLGRSPRPTEIAAHLGAGLDDVVEALGADGCFTPTSLDVPVGEGGSPLGELMGREDRDIAQAEARIVLAPVVRLLSPRDRRIVHLRFFDERTQQEIADAVGLTQAQVSRVLTRILKDLRAELAESAA</sequence>
<dbReference type="Gene3D" id="1.20.120.1810">
    <property type="match status" value="1"/>
</dbReference>
<evidence type="ECO:0000256" key="4">
    <source>
        <dbReference type="ARBA" id="ARBA00023163"/>
    </source>
</evidence>
<proteinExistence type="predicted"/>
<evidence type="ECO:0000259" key="7">
    <source>
        <dbReference type="Pfam" id="PF04542"/>
    </source>
</evidence>
<evidence type="ECO:0000256" key="3">
    <source>
        <dbReference type="ARBA" id="ARBA00023125"/>
    </source>
</evidence>
<dbReference type="PRINTS" id="PR00046">
    <property type="entry name" value="SIGMA70FCT"/>
</dbReference>
<dbReference type="SUPFAM" id="SSF88946">
    <property type="entry name" value="Sigma2 domain of RNA polymerase sigma factors"/>
    <property type="match status" value="1"/>
</dbReference>
<dbReference type="NCBIfam" id="TIGR02937">
    <property type="entry name" value="sigma70-ECF"/>
    <property type="match status" value="1"/>
</dbReference>
<dbReference type="PANTHER" id="PTHR30385:SF4">
    <property type="entry name" value="RNA POLYMERASE SIGMA-E FACTOR"/>
    <property type="match status" value="1"/>
</dbReference>
<keyword evidence="4" id="KW-0804">Transcription</keyword>
<evidence type="ECO:0000259" key="8">
    <source>
        <dbReference type="Pfam" id="PF04545"/>
    </source>
</evidence>
<dbReference type="EMBL" id="BAAAMQ010000010">
    <property type="protein sequence ID" value="GAA2106660.1"/>
    <property type="molecule type" value="Genomic_DNA"/>
</dbReference>
<dbReference type="InterPro" id="IPR013324">
    <property type="entry name" value="RNA_pol_sigma_r3/r4-like"/>
</dbReference>
<keyword evidence="2" id="KW-0731">Sigma factor</keyword>
<dbReference type="InterPro" id="IPR000943">
    <property type="entry name" value="RNA_pol_sigma70"/>
</dbReference>
<dbReference type="InterPro" id="IPR007630">
    <property type="entry name" value="RNA_pol_sigma70_r4"/>
</dbReference>
<keyword evidence="1" id="KW-0805">Transcription regulation</keyword>
<dbReference type="Gene3D" id="1.10.10.10">
    <property type="entry name" value="Winged helix-like DNA-binding domain superfamily/Winged helix DNA-binding domain"/>
    <property type="match status" value="2"/>
</dbReference>
<dbReference type="Proteomes" id="UP001501161">
    <property type="component" value="Unassembled WGS sequence"/>
</dbReference>
<dbReference type="CDD" id="cd06171">
    <property type="entry name" value="Sigma70_r4"/>
    <property type="match status" value="1"/>
</dbReference>
<evidence type="ECO:0000313" key="9">
    <source>
        <dbReference type="EMBL" id="GAA2106660.1"/>
    </source>
</evidence>
<feature type="domain" description="RNA polymerase sigma-70 region 3" evidence="6">
    <location>
        <begin position="113"/>
        <end position="177"/>
    </location>
</feature>
<keyword evidence="3" id="KW-0238">DNA-binding</keyword>
<evidence type="ECO:0000256" key="1">
    <source>
        <dbReference type="ARBA" id="ARBA00023015"/>
    </source>
</evidence>
<keyword evidence="10" id="KW-1185">Reference proteome</keyword>
<reference evidence="10" key="1">
    <citation type="journal article" date="2019" name="Int. J. Syst. Evol. Microbiol.">
        <title>The Global Catalogue of Microorganisms (GCM) 10K type strain sequencing project: providing services to taxonomists for standard genome sequencing and annotation.</title>
        <authorList>
            <consortium name="The Broad Institute Genomics Platform"/>
            <consortium name="The Broad Institute Genome Sequencing Center for Infectious Disease"/>
            <person name="Wu L."/>
            <person name="Ma J."/>
        </authorList>
    </citation>
    <scope>NUCLEOTIDE SEQUENCE [LARGE SCALE GENOMIC DNA]</scope>
    <source>
        <strain evidence="10">JCM 13813</strain>
    </source>
</reference>
<accession>A0ABN2X956</accession>
<dbReference type="InterPro" id="IPR013325">
    <property type="entry name" value="RNA_pol_sigma_r2"/>
</dbReference>
<feature type="domain" description="RNA polymerase sigma-70 region 2" evidence="7">
    <location>
        <begin position="31"/>
        <end position="101"/>
    </location>
</feature>
<dbReference type="Pfam" id="PF04539">
    <property type="entry name" value="Sigma70_r3"/>
    <property type="match status" value="1"/>
</dbReference>
<name>A0ABN2X956_9ACTN</name>
<organism evidence="9 10">
    <name type="scientific">Nocardioides furvisabuli</name>
    <dbReference type="NCBI Taxonomy" id="375542"/>
    <lineage>
        <taxon>Bacteria</taxon>
        <taxon>Bacillati</taxon>
        <taxon>Actinomycetota</taxon>
        <taxon>Actinomycetes</taxon>
        <taxon>Propionibacteriales</taxon>
        <taxon>Nocardioidaceae</taxon>
        <taxon>Nocardioides</taxon>
    </lineage>
</organism>
<dbReference type="Pfam" id="PF04545">
    <property type="entry name" value="Sigma70_r4"/>
    <property type="match status" value="1"/>
</dbReference>
<feature type="domain" description="RNA polymerase sigma-70 region 4" evidence="8">
    <location>
        <begin position="199"/>
        <end position="244"/>
    </location>
</feature>